<proteinExistence type="predicted"/>
<dbReference type="Proteomes" id="UP000179243">
    <property type="component" value="Unassembled WGS sequence"/>
</dbReference>
<sequence>MSNLIKILGFCALYFFSQGLFAGPINYRGYQKVTLIRTIDGSFSSSGAEQVGNYSNPEFGFFKTNNQNYFTVDFDVSTVPPFAQIVGVQLVMKPENSYRGTAGMYYNIIRSDLSWIQGTQQNYTVAPPEGEPSFLYARSPSVKWKNGFASLGTVVNFGKKPIVSDSTNYQYPYMIIDIDKNTAKDLLEGNAHGICVWGWDATANGWSQWFFYKGANPRGWTELWVFYDPTAVEDKTDTKTLSAISAFPNPFNCNTILRYNLPAHARVVMNVYSTEGKLVRSLVNAQQQPGTYAITWDGKDSRNISVHSGIYMLKASINEANYMKKLSVVK</sequence>
<dbReference type="NCBIfam" id="TIGR04183">
    <property type="entry name" value="Por_Secre_tail"/>
    <property type="match status" value="1"/>
</dbReference>
<evidence type="ECO:0000313" key="2">
    <source>
        <dbReference type="EMBL" id="OGK05123.1"/>
    </source>
</evidence>
<dbReference type="InterPro" id="IPR026444">
    <property type="entry name" value="Secre_tail"/>
</dbReference>
<name>A0A1F7FEQ3_UNCRA</name>
<evidence type="ECO:0000313" key="3">
    <source>
        <dbReference type="Proteomes" id="UP000179243"/>
    </source>
</evidence>
<dbReference type="Gene3D" id="2.60.40.4070">
    <property type="match status" value="1"/>
</dbReference>
<protein>
    <recommendedName>
        <fullName evidence="1">FlgD/Vpr Ig-like domain-containing protein</fullName>
    </recommendedName>
</protein>
<comment type="caution">
    <text evidence="2">The sequence shown here is derived from an EMBL/GenBank/DDBJ whole genome shotgun (WGS) entry which is preliminary data.</text>
</comment>
<dbReference type="Pfam" id="PF13860">
    <property type="entry name" value="FlgD_ig"/>
    <property type="match status" value="1"/>
</dbReference>
<organism evidence="2 3">
    <name type="scientific">Candidatus Raymondbacteria bacterium RIFOXYD12_FULL_49_13</name>
    <dbReference type="NCBI Taxonomy" id="1817890"/>
    <lineage>
        <taxon>Bacteria</taxon>
        <taxon>Raymondiibacteriota</taxon>
    </lineage>
</organism>
<dbReference type="AlphaFoldDB" id="A0A1F7FEQ3"/>
<accession>A0A1F7FEQ3</accession>
<feature type="domain" description="FlgD/Vpr Ig-like" evidence="1">
    <location>
        <begin position="258"/>
        <end position="317"/>
    </location>
</feature>
<evidence type="ECO:0000259" key="1">
    <source>
        <dbReference type="Pfam" id="PF13860"/>
    </source>
</evidence>
<reference evidence="2 3" key="1">
    <citation type="journal article" date="2016" name="Nat. Commun.">
        <title>Thousands of microbial genomes shed light on interconnected biogeochemical processes in an aquifer system.</title>
        <authorList>
            <person name="Anantharaman K."/>
            <person name="Brown C.T."/>
            <person name="Hug L.A."/>
            <person name="Sharon I."/>
            <person name="Castelle C.J."/>
            <person name="Probst A.J."/>
            <person name="Thomas B.C."/>
            <person name="Singh A."/>
            <person name="Wilkins M.J."/>
            <person name="Karaoz U."/>
            <person name="Brodie E.L."/>
            <person name="Williams K.H."/>
            <person name="Hubbard S.S."/>
            <person name="Banfield J.F."/>
        </authorList>
    </citation>
    <scope>NUCLEOTIDE SEQUENCE [LARGE SCALE GENOMIC DNA]</scope>
</reference>
<gene>
    <name evidence="2" type="ORF">A2519_13425</name>
</gene>
<dbReference type="InterPro" id="IPR025965">
    <property type="entry name" value="FlgD/Vpr_Ig-like"/>
</dbReference>
<dbReference type="EMBL" id="MFYX01000061">
    <property type="protein sequence ID" value="OGK05123.1"/>
    <property type="molecule type" value="Genomic_DNA"/>
</dbReference>